<feature type="transmembrane region" description="Helical" evidence="8">
    <location>
        <begin position="20"/>
        <end position="41"/>
    </location>
</feature>
<feature type="transmembrane region" description="Helical" evidence="8">
    <location>
        <begin position="361"/>
        <end position="384"/>
    </location>
</feature>
<keyword evidence="3" id="KW-0813">Transport</keyword>
<keyword evidence="7 8" id="KW-0472">Membrane</keyword>
<dbReference type="PIRSF" id="PIRSF006060">
    <property type="entry name" value="AA_transporter"/>
    <property type="match status" value="1"/>
</dbReference>
<evidence type="ECO:0000256" key="7">
    <source>
        <dbReference type="ARBA" id="ARBA00023136"/>
    </source>
</evidence>
<dbReference type="GO" id="GO:0016020">
    <property type="term" value="C:membrane"/>
    <property type="evidence" value="ECO:0007669"/>
    <property type="project" value="UniProtKB-SubCell"/>
</dbReference>
<dbReference type="FunFam" id="1.20.1740.10:FF:000001">
    <property type="entry name" value="Amino acid permease"/>
    <property type="match status" value="1"/>
</dbReference>
<evidence type="ECO:0000313" key="11">
    <source>
        <dbReference type="Proteomes" id="UP000536624"/>
    </source>
</evidence>
<gene>
    <name evidence="10" type="ORF">SMALB_7391</name>
</gene>
<evidence type="ECO:0000259" key="9">
    <source>
        <dbReference type="Pfam" id="PF00324"/>
    </source>
</evidence>
<feature type="domain" description="Amino acid permease/ SLC12A" evidence="9">
    <location>
        <begin position="20"/>
        <end position="430"/>
    </location>
</feature>
<dbReference type="AlphaFoldDB" id="A0A7X5XC91"/>
<dbReference type="GO" id="GO:0006865">
    <property type="term" value="P:amino acid transport"/>
    <property type="evidence" value="ECO:0007669"/>
    <property type="project" value="UniProtKB-KW"/>
</dbReference>
<comment type="similarity">
    <text evidence="2">Belongs to the amino acid-polyamine-organocation (APC) superfamily. Amino acid transporter (AAT) (TC 2.A.3.1) family.</text>
</comment>
<evidence type="ECO:0000313" key="10">
    <source>
        <dbReference type="EMBL" id="NIY69281.1"/>
    </source>
</evidence>
<proteinExistence type="inferred from homology"/>
<dbReference type="PANTHER" id="PTHR43495">
    <property type="entry name" value="GABA PERMEASE"/>
    <property type="match status" value="1"/>
</dbReference>
<accession>A0A7X5XC91</accession>
<dbReference type="Proteomes" id="UP000536624">
    <property type="component" value="Unassembled WGS sequence"/>
</dbReference>
<feature type="transmembrane region" description="Helical" evidence="8">
    <location>
        <begin position="127"/>
        <end position="149"/>
    </location>
</feature>
<name>A0A7X5XC91_STRMQ</name>
<evidence type="ECO:0000256" key="4">
    <source>
        <dbReference type="ARBA" id="ARBA00022692"/>
    </source>
</evidence>
<evidence type="ECO:0000256" key="8">
    <source>
        <dbReference type="SAM" id="Phobius"/>
    </source>
</evidence>
<evidence type="ECO:0000256" key="3">
    <source>
        <dbReference type="ARBA" id="ARBA00022448"/>
    </source>
</evidence>
<feature type="transmembrane region" description="Helical" evidence="8">
    <location>
        <begin position="291"/>
        <end position="313"/>
    </location>
</feature>
<feature type="transmembrane region" description="Helical" evidence="8">
    <location>
        <begin position="161"/>
        <end position="180"/>
    </location>
</feature>
<dbReference type="GO" id="GO:0055085">
    <property type="term" value="P:transmembrane transport"/>
    <property type="evidence" value="ECO:0007669"/>
    <property type="project" value="InterPro"/>
</dbReference>
<keyword evidence="6 8" id="KW-1133">Transmembrane helix</keyword>
<evidence type="ECO:0000256" key="2">
    <source>
        <dbReference type="ARBA" id="ARBA00008583"/>
    </source>
</evidence>
<feature type="transmembrane region" description="Helical" evidence="8">
    <location>
        <begin position="405"/>
        <end position="425"/>
    </location>
</feature>
<comment type="subcellular location">
    <subcellularLocation>
        <location evidence="1">Membrane</location>
        <topology evidence="1">Multi-pass membrane protein</topology>
    </subcellularLocation>
</comment>
<dbReference type="Pfam" id="PF00324">
    <property type="entry name" value="AA_permease"/>
    <property type="match status" value="1"/>
</dbReference>
<feature type="transmembrane region" description="Helical" evidence="8">
    <location>
        <begin position="333"/>
        <end position="355"/>
    </location>
</feature>
<dbReference type="InterPro" id="IPR004841">
    <property type="entry name" value="AA-permease/SLC12A_dom"/>
</dbReference>
<dbReference type="EMBL" id="JAALLH010000001">
    <property type="protein sequence ID" value="NIY69281.1"/>
    <property type="molecule type" value="Genomic_DNA"/>
</dbReference>
<feature type="transmembrane region" description="Helical" evidence="8">
    <location>
        <begin position="200"/>
        <end position="221"/>
    </location>
</feature>
<feature type="transmembrane region" description="Helical" evidence="8">
    <location>
        <begin position="431"/>
        <end position="449"/>
    </location>
</feature>
<reference evidence="10 11" key="1">
    <citation type="submission" date="2020-02" db="EMBL/GenBank/DDBJ databases">
        <title>Streptomyces malaysiensis DSM14702 (JHCC583434, PFL_A843) Genome sequencing and assembly.</title>
        <authorList>
            <person name="Samborskyy M."/>
        </authorList>
    </citation>
    <scope>NUCLEOTIDE SEQUENCE [LARGE SCALE GENOMIC DNA]</scope>
    <source>
        <strain evidence="10 11">DSM 14702</strain>
    </source>
</reference>
<dbReference type="PANTHER" id="PTHR43495:SF5">
    <property type="entry name" value="GAMMA-AMINOBUTYRIC ACID PERMEASE"/>
    <property type="match status" value="1"/>
</dbReference>
<comment type="caution">
    <text evidence="10">The sequence shown here is derived from an EMBL/GenBank/DDBJ whole genome shotgun (WGS) entry which is preliminary data.</text>
</comment>
<dbReference type="InterPro" id="IPR004840">
    <property type="entry name" value="Amino_acid_permease_CS"/>
</dbReference>
<dbReference type="RefSeq" id="WP_167503930.1">
    <property type="nucleotide sequence ID" value="NZ_JAALLH010000001.1"/>
</dbReference>
<feature type="transmembrane region" description="Helical" evidence="8">
    <location>
        <begin position="87"/>
        <end position="107"/>
    </location>
</feature>
<feature type="transmembrane region" description="Helical" evidence="8">
    <location>
        <begin position="242"/>
        <end position="261"/>
    </location>
</feature>
<dbReference type="PROSITE" id="PS00218">
    <property type="entry name" value="AMINO_ACID_PERMEASE_1"/>
    <property type="match status" value="1"/>
</dbReference>
<evidence type="ECO:0000256" key="1">
    <source>
        <dbReference type="ARBA" id="ARBA00004141"/>
    </source>
</evidence>
<evidence type="ECO:0000256" key="6">
    <source>
        <dbReference type="ARBA" id="ARBA00022989"/>
    </source>
</evidence>
<evidence type="ECO:0000256" key="5">
    <source>
        <dbReference type="ARBA" id="ARBA00022970"/>
    </source>
</evidence>
<feature type="transmembrane region" description="Helical" evidence="8">
    <location>
        <begin position="47"/>
        <end position="67"/>
    </location>
</feature>
<protein>
    <submittedName>
        <fullName evidence="10">Gamma-aminobutyrate (GABA) permease</fullName>
    </submittedName>
</protein>
<sequence>MSSSPESTQALKPVLGRRQLSMIAVGGTIGAGLFVGSGSAIHSAGPGVILAYVAVGALVVLIMRMLAELAVNSPDTGSFASYATRELGAWAGLAVGWVYAYTWAIVVGFEATAGAAMIHRLVPGVPAWVAALVFMVVLTFTNLISVRTFGELEFWFASVKVVIIVGFLVLGAAAIIGLVPGVDRPGLSNLTGHGGFLPNGFTEVLLAILVVVFSFFGTEVVTIAAGEAKNPREAVRAAMRSVVLRILVFYIGSIAVIVTLLPTNSSDVTTSPFVAVMEHIGLPLAPQIMDFVVITAVLSCLNSGIYTSSRMLFSLASRGEAPAVLARTNDRGVPVLAVLAASVGGFLTVIANYFLPSATVFTFLLDSTGAVAIIIYICIGVTQLRGRARLRQEGNEDLPVRMWGHPYLSALVVVALAVIMIALVVSESSRHSTLMSLIVTAVACAAGLIHQSNRRRAVPADPSPTEAVEAQ</sequence>
<dbReference type="Gene3D" id="1.20.1740.10">
    <property type="entry name" value="Amino acid/polyamine transporter I"/>
    <property type="match status" value="1"/>
</dbReference>
<organism evidence="10 11">
    <name type="scientific">Streptomyces malaysiensis</name>
    <dbReference type="NCBI Taxonomy" id="92644"/>
    <lineage>
        <taxon>Bacteria</taxon>
        <taxon>Bacillati</taxon>
        <taxon>Actinomycetota</taxon>
        <taxon>Actinomycetes</taxon>
        <taxon>Kitasatosporales</taxon>
        <taxon>Streptomycetaceae</taxon>
        <taxon>Streptomyces</taxon>
        <taxon>Streptomyces violaceusniger group</taxon>
    </lineage>
</organism>
<keyword evidence="5" id="KW-0029">Amino-acid transport</keyword>
<keyword evidence="4 8" id="KW-0812">Transmembrane</keyword>